<sequence>MKTHNSFEERFEFTGKLKTFSLVAIVIGVLAIAFGFVFEGGEHIQRTYSNLLLMSYYFVCICIGGVFFSAYQYVSQSGWSAALLRVPQALAKVLPFASLILLIVVTAGLFQTHEIVGEDGKKELVPYLYAHWAAHGLTIMGSENYDAIIAGKSAFLSIPSFYALLIVLLGSYSFLGWSIAKNSNDEDTTGNMVNYKKNFKLSVIFLVLFGFTFPLFAFGVIMSLEAHWFSTMFGWYNLAAAHVMGVAMIALIIIYVRKKGYMGWLAVDHLHDLGKIIFGFSIFWTYVWFGQFFLTWYANIPEESAYFYIRWEPEFKWWFWVNITLNFLAPLLMLMSRDAKRLEVRMKWTCIVLIVGHWLDYYLMIMPGTVGPKGAGFGVEEIGVFVGFAGTFTYLVFTQLSKFTSLIPKKHPFLEESLHHHI</sequence>
<organism evidence="2 3">
    <name type="scientific">Mucilaginibacter terrigena</name>
    <dbReference type="NCBI Taxonomy" id="2492395"/>
    <lineage>
        <taxon>Bacteria</taxon>
        <taxon>Pseudomonadati</taxon>
        <taxon>Bacteroidota</taxon>
        <taxon>Sphingobacteriia</taxon>
        <taxon>Sphingobacteriales</taxon>
        <taxon>Sphingobacteriaceae</taxon>
        <taxon>Mucilaginibacter</taxon>
    </lineage>
</organism>
<evidence type="ECO:0000256" key="1">
    <source>
        <dbReference type="SAM" id="Phobius"/>
    </source>
</evidence>
<feature type="transmembrane region" description="Helical" evidence="1">
    <location>
        <begin position="317"/>
        <end position="336"/>
    </location>
</feature>
<dbReference type="AlphaFoldDB" id="A0A4Q5LLX1"/>
<evidence type="ECO:0000313" key="2">
    <source>
        <dbReference type="EMBL" id="RYU87329.1"/>
    </source>
</evidence>
<gene>
    <name evidence="2" type="ORF">EWM62_16600</name>
</gene>
<dbReference type="Proteomes" id="UP000293331">
    <property type="component" value="Unassembled WGS sequence"/>
</dbReference>
<feature type="transmembrane region" description="Helical" evidence="1">
    <location>
        <begin position="20"/>
        <end position="38"/>
    </location>
</feature>
<accession>A0A4Q5LLX1</accession>
<feature type="transmembrane region" description="Helical" evidence="1">
    <location>
        <begin position="382"/>
        <end position="400"/>
    </location>
</feature>
<dbReference type="EMBL" id="SEWG01000007">
    <property type="protein sequence ID" value="RYU87329.1"/>
    <property type="molecule type" value="Genomic_DNA"/>
</dbReference>
<name>A0A4Q5LLX1_9SPHI</name>
<reference evidence="2 3" key="1">
    <citation type="submission" date="2019-02" db="EMBL/GenBank/DDBJ databases">
        <title>Bacterial novel species Mucilaginibacter sp. 17JY9-4 isolated from soil.</title>
        <authorList>
            <person name="Jung H.-Y."/>
        </authorList>
    </citation>
    <scope>NUCLEOTIDE SEQUENCE [LARGE SCALE GENOMIC DNA]</scope>
    <source>
        <strain evidence="2 3">17JY9-4</strain>
    </source>
</reference>
<feature type="transmembrane region" description="Helical" evidence="1">
    <location>
        <begin position="276"/>
        <end position="297"/>
    </location>
</feature>
<dbReference type="PANTHER" id="PTHR43044">
    <property type="match status" value="1"/>
</dbReference>
<dbReference type="RefSeq" id="WP_129877798.1">
    <property type="nucleotide sequence ID" value="NZ_SEWG01000007.1"/>
</dbReference>
<feature type="transmembrane region" description="Helical" evidence="1">
    <location>
        <begin position="348"/>
        <end position="370"/>
    </location>
</feature>
<feature type="transmembrane region" description="Helical" evidence="1">
    <location>
        <begin position="201"/>
        <end position="222"/>
    </location>
</feature>
<keyword evidence="3" id="KW-1185">Reference proteome</keyword>
<evidence type="ECO:0000313" key="3">
    <source>
        <dbReference type="Proteomes" id="UP000293331"/>
    </source>
</evidence>
<feature type="transmembrane region" description="Helical" evidence="1">
    <location>
        <begin position="50"/>
        <end position="73"/>
    </location>
</feature>
<feature type="transmembrane region" description="Helical" evidence="1">
    <location>
        <begin position="234"/>
        <end position="256"/>
    </location>
</feature>
<keyword evidence="1" id="KW-0472">Membrane</keyword>
<protein>
    <submittedName>
        <fullName evidence="2">Quinol:cytochrome C oxidoreductase</fullName>
    </submittedName>
</protein>
<dbReference type="PANTHER" id="PTHR43044:SF1">
    <property type="entry name" value="QUINOL:CYTOCHROME C OXIDOREDUCTASE QUINONE-BINDING SUBUNIT 2"/>
    <property type="match status" value="1"/>
</dbReference>
<feature type="transmembrane region" description="Helical" evidence="1">
    <location>
        <begin position="161"/>
        <end position="180"/>
    </location>
</feature>
<keyword evidence="1" id="KW-1133">Transmembrane helix</keyword>
<comment type="caution">
    <text evidence="2">The sequence shown here is derived from an EMBL/GenBank/DDBJ whole genome shotgun (WGS) entry which is preliminary data.</text>
</comment>
<proteinExistence type="predicted"/>
<feature type="transmembrane region" description="Helical" evidence="1">
    <location>
        <begin position="93"/>
        <end position="112"/>
    </location>
</feature>
<dbReference type="OrthoDB" id="140980at2"/>
<keyword evidence="1" id="KW-0812">Transmembrane</keyword>